<feature type="region of interest" description="Disordered" evidence="1">
    <location>
        <begin position="155"/>
        <end position="181"/>
    </location>
</feature>
<feature type="region of interest" description="Disordered" evidence="1">
    <location>
        <begin position="456"/>
        <end position="510"/>
    </location>
</feature>
<feature type="compositionally biased region" description="Low complexity" evidence="1">
    <location>
        <begin position="634"/>
        <end position="648"/>
    </location>
</feature>
<dbReference type="Pfam" id="PF03370">
    <property type="entry name" value="CBM_21"/>
    <property type="match status" value="1"/>
</dbReference>
<dbReference type="Proteomes" id="UP000307440">
    <property type="component" value="Unassembled WGS sequence"/>
</dbReference>
<feature type="compositionally biased region" description="Polar residues" evidence="1">
    <location>
        <begin position="473"/>
        <end position="484"/>
    </location>
</feature>
<dbReference type="EMBL" id="ML210516">
    <property type="protein sequence ID" value="TFK17396.1"/>
    <property type="molecule type" value="Genomic_DNA"/>
</dbReference>
<dbReference type="GO" id="GO:0000164">
    <property type="term" value="C:protein phosphatase type 1 complex"/>
    <property type="evidence" value="ECO:0007669"/>
    <property type="project" value="TreeGrafter"/>
</dbReference>
<feature type="compositionally biased region" description="Low complexity" evidence="1">
    <location>
        <begin position="215"/>
        <end position="232"/>
    </location>
</feature>
<evidence type="ECO:0000313" key="3">
    <source>
        <dbReference type="EMBL" id="TFK17396.1"/>
    </source>
</evidence>
<accession>A0A5C3KBD4</accession>
<dbReference type="PROSITE" id="PS51159">
    <property type="entry name" value="CBM21"/>
    <property type="match status" value="1"/>
</dbReference>
<dbReference type="InterPro" id="IPR050782">
    <property type="entry name" value="PP1_regulatory_subunit_3"/>
</dbReference>
<dbReference type="AlphaFoldDB" id="A0A5C3KBD4"/>
<dbReference type="Gene3D" id="2.60.40.2440">
    <property type="entry name" value="Carbohydrate binding type-21 domain"/>
    <property type="match status" value="1"/>
</dbReference>
<feature type="compositionally biased region" description="Polar residues" evidence="1">
    <location>
        <begin position="62"/>
        <end position="71"/>
    </location>
</feature>
<gene>
    <name evidence="3" type="ORF">FA15DRAFT_605144</name>
</gene>
<proteinExistence type="predicted"/>
<feature type="compositionally biased region" description="Polar residues" evidence="1">
    <location>
        <begin position="657"/>
        <end position="666"/>
    </location>
</feature>
<dbReference type="PANTHER" id="PTHR12307:SF36">
    <property type="entry name" value="GLYCOGEN-BINDING SUBUNIT 76A"/>
    <property type="match status" value="1"/>
</dbReference>
<feature type="domain" description="CBM21" evidence="2">
    <location>
        <begin position="256"/>
        <end position="366"/>
    </location>
</feature>
<name>A0A5C3KBD4_COPMA</name>
<dbReference type="PANTHER" id="PTHR12307">
    <property type="entry name" value="PROTEIN PHOSPHATASE 1 REGULATORY SUBUNIT"/>
    <property type="match status" value="1"/>
</dbReference>
<dbReference type="OrthoDB" id="1881at2759"/>
<feature type="region of interest" description="Disordered" evidence="1">
    <location>
        <begin position="760"/>
        <end position="783"/>
    </location>
</feature>
<feature type="region of interest" description="Disordered" evidence="1">
    <location>
        <begin position="626"/>
        <end position="666"/>
    </location>
</feature>
<feature type="region of interest" description="Disordered" evidence="1">
    <location>
        <begin position="1"/>
        <end position="89"/>
    </location>
</feature>
<feature type="compositionally biased region" description="Low complexity" evidence="1">
    <location>
        <begin position="1"/>
        <end position="35"/>
    </location>
</feature>
<feature type="region of interest" description="Disordered" evidence="1">
    <location>
        <begin position="211"/>
        <end position="235"/>
    </location>
</feature>
<dbReference type="GO" id="GO:0008157">
    <property type="term" value="F:protein phosphatase 1 binding"/>
    <property type="evidence" value="ECO:0007669"/>
    <property type="project" value="TreeGrafter"/>
</dbReference>
<dbReference type="GO" id="GO:2001069">
    <property type="term" value="F:glycogen binding"/>
    <property type="evidence" value="ECO:0007669"/>
    <property type="project" value="TreeGrafter"/>
</dbReference>
<dbReference type="STRING" id="230819.A0A5C3KBD4"/>
<evidence type="ECO:0000313" key="4">
    <source>
        <dbReference type="Proteomes" id="UP000307440"/>
    </source>
</evidence>
<evidence type="ECO:0000259" key="2">
    <source>
        <dbReference type="PROSITE" id="PS51159"/>
    </source>
</evidence>
<dbReference type="InterPro" id="IPR005036">
    <property type="entry name" value="CBM21_dom"/>
</dbReference>
<evidence type="ECO:0000256" key="1">
    <source>
        <dbReference type="SAM" id="MobiDB-lite"/>
    </source>
</evidence>
<protein>
    <recommendedName>
        <fullName evidence="2">CBM21 domain-containing protein</fullName>
    </recommendedName>
</protein>
<sequence>MPAASPATSSIRRSSSSSSSSDSESNSNSGSQASSTPFTQAPLSFRARRARGPNPPIFPDALSTTALTTPSRPKIDGLPAVPAPSGLRASKTEDNIIVVSEKRGSSSSSTSSRPLIYSPGVSLRLGFSPAISQGASRSAVGRSVDDSRLIRKKSGQLVKPSLKTSRSAGDGVSGFGLSSKSEPATPVCKAVHFDSQLEHVKLFLSEQKPLAVSRDGSPTDDTSGTDSDFPSFIFGEQDEQQRKRRKLTIDVVNMPCRINNYSDVALEELKISNDSSSILGSVRVRNIAFSKTVAIRFTFDFWQTTSEVTGHYTESLSPELDRFVFNIKLTDMLARIEEKTLIAAVRYTVAGQELWDNNNALNYVAKFTMSVRDRSLSDDEDSSTNLASLHTKLEKVVETKERTGPAFLAQNTRLSVEPEQGTPAFKSTSSLASRYDFSASLKIPWRYQDNAQTHHRTNSYPQFSKPSLPLKPANSTTKSPSIAQPTPAKRMPLGSPRDLSEGAIPTVPASAHDDTPFDLPSSQALNNRNHRRGYFDLSTFSATDLKRTPPTSPPTIHIPENDQIDSFLLGDSHNFGPKMTSPFPDPPKSAPLFPTAHGTGLGVHSLGGMGMGSFGLFPADNGFDSEVPTPLLGTPSSSRATTPSPTEPFVELPSVSDGDQLQSPGSDTNYQDLISQYCFFTGSGTGPAKPQTLGTTTTTPSQVGATASIVRQYSLPDSASFGSAATPKFPAASRMGGLSMSSPFRSSSADDIVSLRSGSITPTASRMDFMNDLDSRASTPVPT</sequence>
<dbReference type="InterPro" id="IPR038175">
    <property type="entry name" value="CBM21_dom_sf"/>
</dbReference>
<organism evidence="3 4">
    <name type="scientific">Coprinopsis marcescibilis</name>
    <name type="common">Agaric fungus</name>
    <name type="synonym">Psathyrella marcescibilis</name>
    <dbReference type="NCBI Taxonomy" id="230819"/>
    <lineage>
        <taxon>Eukaryota</taxon>
        <taxon>Fungi</taxon>
        <taxon>Dikarya</taxon>
        <taxon>Basidiomycota</taxon>
        <taxon>Agaricomycotina</taxon>
        <taxon>Agaricomycetes</taxon>
        <taxon>Agaricomycetidae</taxon>
        <taxon>Agaricales</taxon>
        <taxon>Agaricineae</taxon>
        <taxon>Psathyrellaceae</taxon>
        <taxon>Coprinopsis</taxon>
    </lineage>
</organism>
<dbReference type="GO" id="GO:0005979">
    <property type="term" value="P:regulation of glycogen biosynthetic process"/>
    <property type="evidence" value="ECO:0007669"/>
    <property type="project" value="TreeGrafter"/>
</dbReference>
<reference evidence="3 4" key="1">
    <citation type="journal article" date="2019" name="Nat. Ecol. Evol.">
        <title>Megaphylogeny resolves global patterns of mushroom evolution.</title>
        <authorList>
            <person name="Varga T."/>
            <person name="Krizsan K."/>
            <person name="Foldi C."/>
            <person name="Dima B."/>
            <person name="Sanchez-Garcia M."/>
            <person name="Sanchez-Ramirez S."/>
            <person name="Szollosi G.J."/>
            <person name="Szarkandi J.G."/>
            <person name="Papp V."/>
            <person name="Albert L."/>
            <person name="Andreopoulos W."/>
            <person name="Angelini C."/>
            <person name="Antonin V."/>
            <person name="Barry K.W."/>
            <person name="Bougher N.L."/>
            <person name="Buchanan P."/>
            <person name="Buyck B."/>
            <person name="Bense V."/>
            <person name="Catcheside P."/>
            <person name="Chovatia M."/>
            <person name="Cooper J."/>
            <person name="Damon W."/>
            <person name="Desjardin D."/>
            <person name="Finy P."/>
            <person name="Geml J."/>
            <person name="Haridas S."/>
            <person name="Hughes K."/>
            <person name="Justo A."/>
            <person name="Karasinski D."/>
            <person name="Kautmanova I."/>
            <person name="Kiss B."/>
            <person name="Kocsube S."/>
            <person name="Kotiranta H."/>
            <person name="LaButti K.M."/>
            <person name="Lechner B.E."/>
            <person name="Liimatainen K."/>
            <person name="Lipzen A."/>
            <person name="Lukacs Z."/>
            <person name="Mihaltcheva S."/>
            <person name="Morgado L.N."/>
            <person name="Niskanen T."/>
            <person name="Noordeloos M.E."/>
            <person name="Ohm R.A."/>
            <person name="Ortiz-Santana B."/>
            <person name="Ovrebo C."/>
            <person name="Racz N."/>
            <person name="Riley R."/>
            <person name="Savchenko A."/>
            <person name="Shiryaev A."/>
            <person name="Soop K."/>
            <person name="Spirin V."/>
            <person name="Szebenyi C."/>
            <person name="Tomsovsky M."/>
            <person name="Tulloss R.E."/>
            <person name="Uehling J."/>
            <person name="Grigoriev I.V."/>
            <person name="Vagvolgyi C."/>
            <person name="Papp T."/>
            <person name="Martin F.M."/>
            <person name="Miettinen O."/>
            <person name="Hibbett D.S."/>
            <person name="Nagy L.G."/>
        </authorList>
    </citation>
    <scope>NUCLEOTIDE SEQUENCE [LARGE SCALE GENOMIC DNA]</scope>
    <source>
        <strain evidence="3 4">CBS 121175</strain>
    </source>
</reference>
<keyword evidence="4" id="KW-1185">Reference proteome</keyword>